<keyword evidence="1" id="KW-1133">Transmembrane helix</keyword>
<sequence length="201" mass="23356">MKAILRVIYKNIGGFYNMFVVSGLLNRETQEVLLVVNGKHYEWGDFNTKIPSKTLKAMYLDTNRDIDGILNFLQEILFIDDEDNVKRLTAQQLMEFRNSNPFYLYVLTLVAYWCIYAVNIDNKDFDIYTPKELFAIAEKDEFVACLVENMISLFGKLNLINIFPTKNDTSILTGLDSENRPIYEEGSNDIDTEEETPKWLC</sequence>
<feature type="transmembrane region" description="Helical" evidence="1">
    <location>
        <begin position="102"/>
        <end position="120"/>
    </location>
</feature>
<evidence type="ECO:0000313" key="3">
    <source>
        <dbReference type="Proteomes" id="UP000292160"/>
    </source>
</evidence>
<proteinExistence type="predicted"/>
<accession>A0A481W5T0</accession>
<dbReference type="GeneID" id="65071962"/>
<keyword evidence="1" id="KW-0472">Membrane</keyword>
<dbReference type="KEGG" id="vg:65071962"/>
<reference evidence="2 3" key="1">
    <citation type="submission" date="2019-02" db="EMBL/GenBank/DDBJ databases">
        <title>Genomic, morphological and functional characterisation of novel bacteriophage Fnu1 capable of disrupt Fusobacterium nucleatum biofilm.</title>
        <authorList>
            <person name="Kabwe M."/>
            <person name="Brown T.L."/>
            <person name="Dashper S."/>
            <person name="Speirs L."/>
            <person name="Ku H."/>
            <person name="Petrovski S."/>
            <person name="Chan H.T."/>
            <person name="Lock P."/>
            <person name="Tucci J."/>
        </authorList>
    </citation>
    <scope>NUCLEOTIDE SEQUENCE [LARGE SCALE GENOMIC DNA]</scope>
</reference>
<keyword evidence="1" id="KW-0812">Transmembrane</keyword>
<name>A0A481W5T0_9CAUD</name>
<evidence type="ECO:0000313" key="2">
    <source>
        <dbReference type="EMBL" id="QBJ04118.1"/>
    </source>
</evidence>
<dbReference type="RefSeq" id="YP_010082954.1">
    <property type="nucleotide sequence ID" value="NC_055035.1"/>
</dbReference>
<protein>
    <submittedName>
        <fullName evidence="2">Uncharacterized protein</fullName>
    </submittedName>
</protein>
<organism evidence="2 3">
    <name type="scientific">Fusobacterium phage Fnu1</name>
    <dbReference type="NCBI Taxonomy" id="2530024"/>
    <lineage>
        <taxon>Viruses</taxon>
        <taxon>Duplodnaviria</taxon>
        <taxon>Heunggongvirae</taxon>
        <taxon>Uroviricota</taxon>
        <taxon>Caudoviricetes</taxon>
        <taxon>Latrobevirus</taxon>
        <taxon>Latrobevirus FNU1</taxon>
    </lineage>
</organism>
<dbReference type="EMBL" id="MK554696">
    <property type="protein sequence ID" value="QBJ04118.1"/>
    <property type="molecule type" value="Genomic_DNA"/>
</dbReference>
<dbReference type="Proteomes" id="UP000292160">
    <property type="component" value="Segment"/>
</dbReference>
<evidence type="ECO:0000256" key="1">
    <source>
        <dbReference type="SAM" id="Phobius"/>
    </source>
</evidence>
<keyword evidence="3" id="KW-1185">Reference proteome</keyword>